<organism evidence="1 2">
    <name type="scientific">Spongiactinospora gelatinilytica</name>
    <dbReference type="NCBI Taxonomy" id="2666298"/>
    <lineage>
        <taxon>Bacteria</taxon>
        <taxon>Bacillati</taxon>
        <taxon>Actinomycetota</taxon>
        <taxon>Actinomycetes</taxon>
        <taxon>Streptosporangiales</taxon>
        <taxon>Streptosporangiaceae</taxon>
        <taxon>Spongiactinospora</taxon>
    </lineage>
</organism>
<dbReference type="EMBL" id="POUA01000764">
    <property type="protein sequence ID" value="PZG15745.1"/>
    <property type="molecule type" value="Genomic_DNA"/>
</dbReference>
<dbReference type="AlphaFoldDB" id="A0A2W2EFL8"/>
<dbReference type="Gene3D" id="2.120.10.70">
    <property type="entry name" value="Fucose-specific lectin"/>
    <property type="match status" value="1"/>
</dbReference>
<reference evidence="1 2" key="1">
    <citation type="submission" date="2018-01" db="EMBL/GenBank/DDBJ databases">
        <title>Draft genome sequence of Sphaerisporangium sp. 7K107.</title>
        <authorList>
            <person name="Sahin N."/>
            <person name="Saygin H."/>
            <person name="Ay H."/>
        </authorList>
    </citation>
    <scope>NUCLEOTIDE SEQUENCE [LARGE SCALE GENOMIC DNA]</scope>
    <source>
        <strain evidence="1 2">7K107</strain>
    </source>
</reference>
<sequence length="162" mass="18015">MAAMVDGTLVCAYRSTDGFLYSDIYDESTWRGWNYPLKQGERSLTGPGLTAGAREDLNVVWCAYQVENGNWWQSYYQGGSAYHWPGSGGGSTENSHGAKACATYDGRLHLVHRRDDGYYLQRTIAGGIGWEIPAQLMAVSNHTAAPPVLITHDNALHMYYMR</sequence>
<evidence type="ECO:0000313" key="1">
    <source>
        <dbReference type="EMBL" id="PZG15745.1"/>
    </source>
</evidence>
<name>A0A2W2EFL8_9ACTN</name>
<keyword evidence="2" id="KW-1185">Reference proteome</keyword>
<protein>
    <recommendedName>
        <fullName evidence="3">Tachylectin 2 domain-containing protein</fullName>
    </recommendedName>
</protein>
<gene>
    <name evidence="1" type="ORF">C1I98_39210</name>
</gene>
<dbReference type="SUPFAM" id="SSF89372">
    <property type="entry name" value="Fucose-specific lectin"/>
    <property type="match status" value="1"/>
</dbReference>
<accession>A0A2W2EFL8</accession>
<evidence type="ECO:0008006" key="3">
    <source>
        <dbReference type="Google" id="ProtNLM"/>
    </source>
</evidence>
<evidence type="ECO:0000313" key="2">
    <source>
        <dbReference type="Proteomes" id="UP000248544"/>
    </source>
</evidence>
<dbReference type="Proteomes" id="UP000248544">
    <property type="component" value="Unassembled WGS sequence"/>
</dbReference>
<proteinExistence type="predicted"/>
<comment type="caution">
    <text evidence="1">The sequence shown here is derived from an EMBL/GenBank/DDBJ whole genome shotgun (WGS) entry which is preliminary data.</text>
</comment>